<protein>
    <submittedName>
        <fullName evidence="3">SpoIID/LytB domain-containing protein</fullName>
    </submittedName>
</protein>
<evidence type="ECO:0000256" key="1">
    <source>
        <dbReference type="SAM" id="SignalP"/>
    </source>
</evidence>
<keyword evidence="1" id="KW-0732">Signal</keyword>
<dbReference type="InterPro" id="IPR013486">
    <property type="entry name" value="SpoIID/LytB"/>
</dbReference>
<accession>A0ABW0MZT6</accession>
<sequence length="384" mass="40641">MLGRITAAVATVLVATAAPAIADDPVDVPDGATITIDGRGHGHGRGMSQVGADHAAEAGQDYEAILETYYPGTALGRAGGSVRVWISRSTSDAVQVASRPGLTARKVGTGTTWKLTKAKPRATQWRIVASGAASVLEYRQRGWHRFRKVGGQLELTASGKPVQLLLGGGATATYRGALRSVPFQGRRLTVNVVPLEAYLRGVVPSEITASTWHPQAQRAQAVASRSYAVAERAEGGTYYDLDDSTRYQSYLGVDREHPASDAAVRATQGRVLTFGEAPASTEFTASNGGWTVTGDAPYLLAQEDPWDDDTWGSVTFTDAELERHWPSIGDLESIEITSRDGHGQWGGRVLSVTLTGAAGTKTVTGSGFYGELGLQSAWLSLKVG</sequence>
<keyword evidence="4" id="KW-1185">Reference proteome</keyword>
<feature type="chain" id="PRO_5046950287" evidence="1">
    <location>
        <begin position="23"/>
        <end position="384"/>
    </location>
</feature>
<evidence type="ECO:0000313" key="3">
    <source>
        <dbReference type="EMBL" id="MFC5493844.1"/>
    </source>
</evidence>
<feature type="signal peptide" evidence="1">
    <location>
        <begin position="1"/>
        <end position="22"/>
    </location>
</feature>
<dbReference type="Proteomes" id="UP001595956">
    <property type="component" value="Unassembled WGS sequence"/>
</dbReference>
<proteinExistence type="predicted"/>
<name>A0ABW0MZT6_9ACTN</name>
<comment type="caution">
    <text evidence="3">The sequence shown here is derived from an EMBL/GenBank/DDBJ whole genome shotgun (WGS) entry which is preliminary data.</text>
</comment>
<dbReference type="RefSeq" id="WP_345178324.1">
    <property type="nucleotide sequence ID" value="NZ_BAABFQ010000007.1"/>
</dbReference>
<organism evidence="3 4">
    <name type="scientific">Nocardioides caricicola</name>
    <dbReference type="NCBI Taxonomy" id="634770"/>
    <lineage>
        <taxon>Bacteria</taxon>
        <taxon>Bacillati</taxon>
        <taxon>Actinomycetota</taxon>
        <taxon>Actinomycetes</taxon>
        <taxon>Propionibacteriales</taxon>
        <taxon>Nocardioidaceae</taxon>
        <taxon>Nocardioides</taxon>
    </lineage>
</organism>
<dbReference type="InterPro" id="IPR013693">
    <property type="entry name" value="SpoIID/LytB_N"/>
</dbReference>
<feature type="domain" description="Sporulation stage II protein D amidase enhancer LytB N-terminal" evidence="2">
    <location>
        <begin position="187"/>
        <end position="274"/>
    </location>
</feature>
<dbReference type="NCBIfam" id="TIGR02669">
    <property type="entry name" value="SpoIID_LytB"/>
    <property type="match status" value="1"/>
</dbReference>
<evidence type="ECO:0000259" key="2">
    <source>
        <dbReference type="Pfam" id="PF08486"/>
    </source>
</evidence>
<gene>
    <name evidence="3" type="ORF">ACFPKY_12085</name>
</gene>
<evidence type="ECO:0000313" key="4">
    <source>
        <dbReference type="Proteomes" id="UP001595956"/>
    </source>
</evidence>
<dbReference type="EMBL" id="JBHSMD010000004">
    <property type="protein sequence ID" value="MFC5493844.1"/>
    <property type="molecule type" value="Genomic_DNA"/>
</dbReference>
<dbReference type="Pfam" id="PF08486">
    <property type="entry name" value="SpoIID"/>
    <property type="match status" value="1"/>
</dbReference>
<reference evidence="4" key="1">
    <citation type="journal article" date="2019" name="Int. J. Syst. Evol. Microbiol.">
        <title>The Global Catalogue of Microorganisms (GCM) 10K type strain sequencing project: providing services to taxonomists for standard genome sequencing and annotation.</title>
        <authorList>
            <consortium name="The Broad Institute Genomics Platform"/>
            <consortium name="The Broad Institute Genome Sequencing Center for Infectious Disease"/>
            <person name="Wu L."/>
            <person name="Ma J."/>
        </authorList>
    </citation>
    <scope>NUCLEOTIDE SEQUENCE [LARGE SCALE GENOMIC DNA]</scope>
    <source>
        <strain evidence="4">KACC 13778</strain>
    </source>
</reference>